<protein>
    <submittedName>
        <fullName evidence="8">Ubiquitin-activating enzyme E1 1-like</fullName>
    </submittedName>
</protein>
<evidence type="ECO:0000256" key="4">
    <source>
        <dbReference type="ARBA" id="ARBA00022840"/>
    </source>
</evidence>
<evidence type="ECO:0000313" key="7">
    <source>
        <dbReference type="Proteomes" id="UP000515154"/>
    </source>
</evidence>
<reference evidence="8" key="1">
    <citation type="submission" date="2025-08" db="UniProtKB">
        <authorList>
            <consortium name="RefSeq"/>
        </authorList>
    </citation>
    <scope>IDENTIFICATION</scope>
</reference>
<comment type="similarity">
    <text evidence="1">Belongs to the ubiquitin-activating E1 family.</text>
</comment>
<evidence type="ECO:0000259" key="6">
    <source>
        <dbReference type="Pfam" id="PF10585"/>
    </source>
</evidence>
<dbReference type="GO" id="GO:0008641">
    <property type="term" value="F:ubiquitin-like modifier activating enzyme activity"/>
    <property type="evidence" value="ECO:0007669"/>
    <property type="project" value="InterPro"/>
</dbReference>
<dbReference type="InterPro" id="IPR023318">
    <property type="entry name" value="Ub_act_enz_dom_a_sf"/>
</dbReference>
<accession>A0A6P7U0J3</accession>
<dbReference type="InterPro" id="IPR019572">
    <property type="entry name" value="UBA_E1_SCCH"/>
</dbReference>
<keyword evidence="3" id="KW-0833">Ubl conjugation pathway</keyword>
<feature type="domain" description="Ubiquitin-activating enzyme SCCH" evidence="6">
    <location>
        <begin position="4"/>
        <end position="54"/>
    </location>
</feature>
<sequence length="126" mass="13985">MSREDLEKCLVEDKSGVTLTPLQYDKDDDVHAQFLTCVANLRAQNYGIEPTTVYNARFVSGKIVPAMATTTSLVVGLVCLELYKIVQNMTDLESYSSIFVDTTVNQLLKCTPIKCPVSKVAFFVHS</sequence>
<keyword evidence="2" id="KW-0547">Nucleotide-binding</keyword>
<dbReference type="Pfam" id="PF10585">
    <property type="entry name" value="UBA_E1_SCCH"/>
    <property type="match status" value="1"/>
</dbReference>
<dbReference type="SUPFAM" id="SSF69572">
    <property type="entry name" value="Activating enzymes of the ubiquitin-like proteins"/>
    <property type="match status" value="1"/>
</dbReference>
<organism evidence="7 8">
    <name type="scientific">Octopus sinensis</name>
    <name type="common">East Asian common octopus</name>
    <dbReference type="NCBI Taxonomy" id="2607531"/>
    <lineage>
        <taxon>Eukaryota</taxon>
        <taxon>Metazoa</taxon>
        <taxon>Spiralia</taxon>
        <taxon>Lophotrochozoa</taxon>
        <taxon>Mollusca</taxon>
        <taxon>Cephalopoda</taxon>
        <taxon>Coleoidea</taxon>
        <taxon>Octopodiformes</taxon>
        <taxon>Octopoda</taxon>
        <taxon>Incirrata</taxon>
        <taxon>Octopodidae</taxon>
        <taxon>Octopus</taxon>
    </lineage>
</organism>
<evidence type="ECO:0000313" key="8">
    <source>
        <dbReference type="RefSeq" id="XP_029657523.1"/>
    </source>
</evidence>
<evidence type="ECO:0000256" key="2">
    <source>
        <dbReference type="ARBA" id="ARBA00022741"/>
    </source>
</evidence>
<dbReference type="AlphaFoldDB" id="A0A6P7U0J3"/>
<name>A0A6P7U0J3_9MOLL</name>
<keyword evidence="7" id="KW-1185">Reference proteome</keyword>
<dbReference type="Proteomes" id="UP000515154">
    <property type="component" value="Unplaced"/>
</dbReference>
<evidence type="ECO:0000256" key="3">
    <source>
        <dbReference type="ARBA" id="ARBA00022786"/>
    </source>
</evidence>
<dbReference type="GO" id="GO:0005524">
    <property type="term" value="F:ATP binding"/>
    <property type="evidence" value="ECO:0007669"/>
    <property type="project" value="UniProtKB-KW"/>
</dbReference>
<dbReference type="KEGG" id="osn:115231696"/>
<comment type="pathway">
    <text evidence="5">Protein modification.</text>
</comment>
<dbReference type="InterPro" id="IPR035985">
    <property type="entry name" value="Ubiquitin-activating_enz"/>
</dbReference>
<dbReference type="Gene3D" id="1.10.10.520">
    <property type="entry name" value="Ubiquitin activating enzymes (Uba3). Chain: B, domain 2"/>
    <property type="match status" value="1"/>
</dbReference>
<proteinExistence type="inferred from homology"/>
<keyword evidence="4" id="KW-0067">ATP-binding</keyword>
<evidence type="ECO:0000256" key="1">
    <source>
        <dbReference type="ARBA" id="ARBA00005673"/>
    </source>
</evidence>
<gene>
    <name evidence="8" type="primary">LOC115231696</name>
</gene>
<evidence type="ECO:0000256" key="5">
    <source>
        <dbReference type="ARBA" id="ARBA00043952"/>
    </source>
</evidence>
<dbReference type="RefSeq" id="XP_029657523.1">
    <property type="nucleotide sequence ID" value="XM_029801663.1"/>
</dbReference>